<sequence>MSRVLQSVGGMLLCDHSLPDS</sequence>
<name>A0AAV0DU14_9ASTE</name>
<keyword evidence="2" id="KW-1185">Reference proteome</keyword>
<dbReference type="AlphaFoldDB" id="A0AAV0DU14"/>
<dbReference type="Proteomes" id="UP001152523">
    <property type="component" value="Unassembled WGS sequence"/>
</dbReference>
<evidence type="ECO:0000313" key="2">
    <source>
        <dbReference type="Proteomes" id="UP001152523"/>
    </source>
</evidence>
<reference evidence="1" key="1">
    <citation type="submission" date="2022-07" db="EMBL/GenBank/DDBJ databases">
        <authorList>
            <person name="Macas J."/>
            <person name="Novak P."/>
            <person name="Neumann P."/>
        </authorList>
    </citation>
    <scope>NUCLEOTIDE SEQUENCE</scope>
</reference>
<dbReference type="EMBL" id="CAMAPF010000150">
    <property type="protein sequence ID" value="CAH9109187.1"/>
    <property type="molecule type" value="Genomic_DNA"/>
</dbReference>
<evidence type="ECO:0000313" key="1">
    <source>
        <dbReference type="EMBL" id="CAH9109187.1"/>
    </source>
</evidence>
<accession>A0AAV0DU14</accession>
<proteinExistence type="predicted"/>
<protein>
    <submittedName>
        <fullName evidence="1">Uncharacterized protein</fullName>
    </submittedName>
</protein>
<comment type="caution">
    <text evidence="1">The sequence shown here is derived from an EMBL/GenBank/DDBJ whole genome shotgun (WGS) entry which is preliminary data.</text>
</comment>
<organism evidence="1 2">
    <name type="scientific">Cuscuta epithymum</name>
    <dbReference type="NCBI Taxonomy" id="186058"/>
    <lineage>
        <taxon>Eukaryota</taxon>
        <taxon>Viridiplantae</taxon>
        <taxon>Streptophyta</taxon>
        <taxon>Embryophyta</taxon>
        <taxon>Tracheophyta</taxon>
        <taxon>Spermatophyta</taxon>
        <taxon>Magnoliopsida</taxon>
        <taxon>eudicotyledons</taxon>
        <taxon>Gunneridae</taxon>
        <taxon>Pentapetalae</taxon>
        <taxon>asterids</taxon>
        <taxon>lamiids</taxon>
        <taxon>Solanales</taxon>
        <taxon>Convolvulaceae</taxon>
        <taxon>Cuscuteae</taxon>
        <taxon>Cuscuta</taxon>
        <taxon>Cuscuta subgen. Cuscuta</taxon>
    </lineage>
</organism>
<gene>
    <name evidence="1" type="ORF">CEPIT_LOCUS18615</name>
</gene>